<keyword evidence="3" id="KW-0732">Signal</keyword>
<protein>
    <submittedName>
        <fullName evidence="8">Beta-fimbriae chaperone protein</fullName>
    </submittedName>
</protein>
<organism evidence="8 9">
    <name type="scientific">Pseudomonas batumici</name>
    <dbReference type="NCBI Taxonomy" id="226910"/>
    <lineage>
        <taxon>Bacteria</taxon>
        <taxon>Pseudomonadati</taxon>
        <taxon>Pseudomonadota</taxon>
        <taxon>Gammaproteobacteria</taxon>
        <taxon>Pseudomonadales</taxon>
        <taxon>Pseudomonadaceae</taxon>
        <taxon>Pseudomonas</taxon>
    </lineage>
</organism>
<evidence type="ECO:0000259" key="6">
    <source>
        <dbReference type="Pfam" id="PF00345"/>
    </source>
</evidence>
<dbReference type="InterPro" id="IPR016148">
    <property type="entry name" value="Pili_assmbl_chaperone_C"/>
</dbReference>
<dbReference type="PATRIC" id="fig|226910.6.peg.5278"/>
<dbReference type="InterPro" id="IPR016147">
    <property type="entry name" value="Pili_assmbl_chaperone_N"/>
</dbReference>
<evidence type="ECO:0000256" key="4">
    <source>
        <dbReference type="ARBA" id="ARBA00022764"/>
    </source>
</evidence>
<dbReference type="SUPFAM" id="SSF49354">
    <property type="entry name" value="PapD-like"/>
    <property type="match status" value="1"/>
</dbReference>
<dbReference type="PANTHER" id="PTHR30251:SF3">
    <property type="entry name" value="FIMBRIAL CHAPARONE PROTEIN"/>
    <property type="match status" value="1"/>
</dbReference>
<feature type="domain" description="Pili assembly chaperone N-terminal" evidence="6">
    <location>
        <begin position="21"/>
        <end position="135"/>
    </location>
</feature>
<evidence type="ECO:0000313" key="9">
    <source>
        <dbReference type="Proteomes" id="UP000031535"/>
    </source>
</evidence>
<dbReference type="SUPFAM" id="SSF49584">
    <property type="entry name" value="Periplasmic chaperone C-domain"/>
    <property type="match status" value="1"/>
</dbReference>
<dbReference type="InterPro" id="IPR036316">
    <property type="entry name" value="Pili_assmbl_chap_C_dom_sf"/>
</dbReference>
<dbReference type="InterPro" id="IPR050643">
    <property type="entry name" value="Periplasmic_pilus_chap"/>
</dbReference>
<dbReference type="PRINTS" id="PR00969">
    <property type="entry name" value="CHAPERONPILI"/>
</dbReference>
<dbReference type="Proteomes" id="UP000031535">
    <property type="component" value="Unassembled WGS sequence"/>
</dbReference>
<dbReference type="Pfam" id="PF00345">
    <property type="entry name" value="PapD_N"/>
    <property type="match status" value="1"/>
</dbReference>
<name>A0A0C2HUX7_9PSED</name>
<dbReference type="NCBIfam" id="NF007392">
    <property type="entry name" value="PRK09918.1"/>
    <property type="match status" value="1"/>
</dbReference>
<proteinExistence type="inferred from homology"/>
<dbReference type="GO" id="GO:0071555">
    <property type="term" value="P:cell wall organization"/>
    <property type="evidence" value="ECO:0007669"/>
    <property type="project" value="InterPro"/>
</dbReference>
<evidence type="ECO:0000256" key="3">
    <source>
        <dbReference type="ARBA" id="ARBA00022729"/>
    </source>
</evidence>
<keyword evidence="5" id="KW-0143">Chaperone</keyword>
<dbReference type="InterPro" id="IPR013783">
    <property type="entry name" value="Ig-like_fold"/>
</dbReference>
<accession>A0A0C2HUX7</accession>
<evidence type="ECO:0000313" key="8">
    <source>
        <dbReference type="EMBL" id="KIH80991.1"/>
    </source>
</evidence>
<keyword evidence="4" id="KW-0574">Periplasm</keyword>
<evidence type="ECO:0000256" key="5">
    <source>
        <dbReference type="ARBA" id="ARBA00023186"/>
    </source>
</evidence>
<dbReference type="AlphaFoldDB" id="A0A0C2HUX7"/>
<sequence>MFAGVLFFLLGVFWSVARADGMQPETTVVILYEEEGEASIHIKNTDGGPALLHSAIESIPEDPESLVVITPPVTRVDAGETQLVRFLTANGQPLKTQRLKRVTFEGIPQRKSGSGATVGISLRQNLPLILHPKGLARHPAPWKELTWHLDGARLVVRNDSPYVVRLSPELELNPHKVSVMLSRGYVLPGETLAVETDATQPAATSVTLQPATVYGFAVARHEAPILLEAL</sequence>
<evidence type="ECO:0000256" key="1">
    <source>
        <dbReference type="ARBA" id="ARBA00004418"/>
    </source>
</evidence>
<dbReference type="InterPro" id="IPR001829">
    <property type="entry name" value="Pili_assmbl_chaperone_bac"/>
</dbReference>
<comment type="caution">
    <text evidence="8">The sequence shown here is derived from an EMBL/GenBank/DDBJ whole genome shotgun (WGS) entry which is preliminary data.</text>
</comment>
<evidence type="ECO:0000259" key="7">
    <source>
        <dbReference type="Pfam" id="PF02753"/>
    </source>
</evidence>
<dbReference type="Gene3D" id="2.60.40.10">
    <property type="entry name" value="Immunoglobulins"/>
    <property type="match status" value="2"/>
</dbReference>
<comment type="similarity">
    <text evidence="2">Belongs to the periplasmic pilus chaperone family.</text>
</comment>
<keyword evidence="9" id="KW-1185">Reference proteome</keyword>
<dbReference type="PANTHER" id="PTHR30251">
    <property type="entry name" value="PILUS ASSEMBLY CHAPERONE"/>
    <property type="match status" value="1"/>
</dbReference>
<dbReference type="STRING" id="226910.UCMB321_5289"/>
<gene>
    <name evidence="8" type="ORF">UCMB321_5289</name>
</gene>
<reference evidence="8 9" key="1">
    <citation type="submission" date="2015-01" db="EMBL/GenBank/DDBJ databases">
        <title>Complete genome of Pseudomonas batumici UCM B-321 producer of the batumin antibiotic with strong antistaphilococcal and potential anticancer activity.</title>
        <authorList>
            <person name="Klochko V.V."/>
            <person name="Zelena L.B."/>
            <person name="Elena K.A."/>
            <person name="Reva O.N."/>
        </authorList>
    </citation>
    <scope>NUCLEOTIDE SEQUENCE [LARGE SCALE GENOMIC DNA]</scope>
    <source>
        <strain evidence="8 9">UCM B-321</strain>
    </source>
</reference>
<evidence type="ECO:0000256" key="2">
    <source>
        <dbReference type="ARBA" id="ARBA00007399"/>
    </source>
</evidence>
<dbReference type="GO" id="GO:0030288">
    <property type="term" value="C:outer membrane-bounded periplasmic space"/>
    <property type="evidence" value="ECO:0007669"/>
    <property type="project" value="InterPro"/>
</dbReference>
<dbReference type="InterPro" id="IPR008962">
    <property type="entry name" value="PapD-like_sf"/>
</dbReference>
<feature type="domain" description="Pili assembly chaperone C-terminal" evidence="7">
    <location>
        <begin position="156"/>
        <end position="215"/>
    </location>
</feature>
<dbReference type="Pfam" id="PF02753">
    <property type="entry name" value="PapD_C"/>
    <property type="match status" value="1"/>
</dbReference>
<comment type="subcellular location">
    <subcellularLocation>
        <location evidence="1">Periplasm</location>
    </subcellularLocation>
</comment>
<dbReference type="EMBL" id="JXDG01000068">
    <property type="protein sequence ID" value="KIH80991.1"/>
    <property type="molecule type" value="Genomic_DNA"/>
</dbReference>